<evidence type="ECO:0000313" key="4">
    <source>
        <dbReference type="Proteomes" id="UP000606935"/>
    </source>
</evidence>
<dbReference type="GO" id="GO:0016491">
    <property type="term" value="F:oxidoreductase activity"/>
    <property type="evidence" value="ECO:0007669"/>
    <property type="project" value="UniProtKB-KW"/>
</dbReference>
<dbReference type="AlphaFoldDB" id="A0A917YZX2"/>
<dbReference type="PANTHER" id="PTHR42901:SF1">
    <property type="entry name" value="ALCOHOL DEHYDROGENASE"/>
    <property type="match status" value="1"/>
</dbReference>
<protein>
    <submittedName>
        <fullName evidence="3">YciK family oxidoreductase</fullName>
    </submittedName>
</protein>
<reference evidence="3" key="1">
    <citation type="journal article" date="2014" name="Int. J. Syst. Evol. Microbiol.">
        <title>Complete genome sequence of Corynebacterium casei LMG S-19264T (=DSM 44701T), isolated from a smear-ripened cheese.</title>
        <authorList>
            <consortium name="US DOE Joint Genome Institute (JGI-PGF)"/>
            <person name="Walter F."/>
            <person name="Albersmeier A."/>
            <person name="Kalinowski J."/>
            <person name="Ruckert C."/>
        </authorList>
    </citation>
    <scope>NUCLEOTIDE SEQUENCE</scope>
    <source>
        <strain evidence="3">CGMCC 1.7086</strain>
    </source>
</reference>
<dbReference type="PANTHER" id="PTHR42901">
    <property type="entry name" value="ALCOHOL DEHYDROGENASE"/>
    <property type="match status" value="1"/>
</dbReference>
<proteinExistence type="inferred from homology"/>
<dbReference type="InterPro" id="IPR020904">
    <property type="entry name" value="Sc_DH/Rdtase_CS"/>
</dbReference>
<evidence type="ECO:0000256" key="2">
    <source>
        <dbReference type="ARBA" id="ARBA00023002"/>
    </source>
</evidence>
<organism evidence="3 4">
    <name type="scientific">Bowmanella pacifica</name>
    <dbReference type="NCBI Taxonomy" id="502051"/>
    <lineage>
        <taxon>Bacteria</taxon>
        <taxon>Pseudomonadati</taxon>
        <taxon>Pseudomonadota</taxon>
        <taxon>Gammaproteobacteria</taxon>
        <taxon>Alteromonadales</taxon>
        <taxon>Alteromonadaceae</taxon>
        <taxon>Bowmanella</taxon>
    </lineage>
</organism>
<keyword evidence="2" id="KW-0560">Oxidoreductase</keyword>
<dbReference type="Pfam" id="PF00106">
    <property type="entry name" value="adh_short"/>
    <property type="match status" value="1"/>
</dbReference>
<accession>A0A917YZX2</accession>
<dbReference type="Proteomes" id="UP000606935">
    <property type="component" value="Unassembled WGS sequence"/>
</dbReference>
<dbReference type="Gene3D" id="3.40.50.720">
    <property type="entry name" value="NAD(P)-binding Rossmann-like Domain"/>
    <property type="match status" value="1"/>
</dbReference>
<sequence length="261" mass="28271">MLESAGFHVFGLLYMQQYHTAEDALQDKVILVTGAGDGIGKVAALSYAKAGATVILLGRTVSKLESVYDEIVNAGGPEPAIVPLDLNGATATHYQQFAQTIREQFGKLDGVLHNASLLGYLRPFAQIEEKEWQDIMQVNVTSQFLLTQALLPVLKLAPKASVVFTSSGVGKTGRAYWGAYAVSKFATEGMMQVLADEYANSPIRFNCINPGATRTKMRAKAYPGEKPESLKTPEDLMPLYIYMMADDSNGVNGQSVDAQPK</sequence>
<comment type="caution">
    <text evidence="3">The sequence shown here is derived from an EMBL/GenBank/DDBJ whole genome shotgun (WGS) entry which is preliminary data.</text>
</comment>
<dbReference type="InterPro" id="IPR002347">
    <property type="entry name" value="SDR_fam"/>
</dbReference>
<name>A0A917YZX2_9ALTE</name>
<dbReference type="InterPro" id="IPR036291">
    <property type="entry name" value="NAD(P)-bd_dom_sf"/>
</dbReference>
<keyword evidence="4" id="KW-1185">Reference proteome</keyword>
<evidence type="ECO:0000313" key="3">
    <source>
        <dbReference type="EMBL" id="GGO70198.1"/>
    </source>
</evidence>
<dbReference type="PRINTS" id="PR00081">
    <property type="entry name" value="GDHRDH"/>
</dbReference>
<dbReference type="NCBIfam" id="NF006509">
    <property type="entry name" value="PRK08945.1"/>
    <property type="match status" value="1"/>
</dbReference>
<dbReference type="SUPFAM" id="SSF51735">
    <property type="entry name" value="NAD(P)-binding Rossmann-fold domains"/>
    <property type="match status" value="1"/>
</dbReference>
<dbReference type="PROSITE" id="PS00061">
    <property type="entry name" value="ADH_SHORT"/>
    <property type="match status" value="1"/>
</dbReference>
<reference evidence="3" key="2">
    <citation type="submission" date="2020-09" db="EMBL/GenBank/DDBJ databases">
        <authorList>
            <person name="Sun Q."/>
            <person name="Zhou Y."/>
        </authorList>
    </citation>
    <scope>NUCLEOTIDE SEQUENCE</scope>
    <source>
        <strain evidence="3">CGMCC 1.7086</strain>
    </source>
</reference>
<evidence type="ECO:0000256" key="1">
    <source>
        <dbReference type="ARBA" id="ARBA00006484"/>
    </source>
</evidence>
<comment type="similarity">
    <text evidence="1">Belongs to the short-chain dehydrogenases/reductases (SDR) family.</text>
</comment>
<dbReference type="EMBL" id="BMLS01000003">
    <property type="protein sequence ID" value="GGO70198.1"/>
    <property type="molecule type" value="Genomic_DNA"/>
</dbReference>
<gene>
    <name evidence="3" type="ORF">GCM10010982_23130</name>
</gene>